<feature type="non-terminal residue" evidence="3">
    <location>
        <position position="49"/>
    </location>
</feature>
<comment type="caution">
    <text evidence="3">The sequence shown here is derived from an EMBL/GenBank/DDBJ whole genome shotgun (WGS) entry which is preliminary data.</text>
</comment>
<dbReference type="Gene3D" id="3.40.50.300">
    <property type="entry name" value="P-loop containing nucleotide triphosphate hydrolases"/>
    <property type="match status" value="1"/>
</dbReference>
<dbReference type="Pfam" id="PF00071">
    <property type="entry name" value="Ras"/>
    <property type="match status" value="1"/>
</dbReference>
<dbReference type="AlphaFoldDB" id="A0A8S3AMK5"/>
<evidence type="ECO:0000313" key="3">
    <source>
        <dbReference type="EMBL" id="CAF4746124.1"/>
    </source>
</evidence>
<dbReference type="InterPro" id="IPR001806">
    <property type="entry name" value="Small_GTPase"/>
</dbReference>
<dbReference type="SUPFAM" id="SSF52540">
    <property type="entry name" value="P-loop containing nucleoside triphosphate hydrolases"/>
    <property type="match status" value="1"/>
</dbReference>
<sequence length="49" mass="5521">DSGVGKTSFIQRFCTDNFKDTFAATIGVDLQVKMINLENRIVALQLWDT</sequence>
<evidence type="ECO:0000313" key="5">
    <source>
        <dbReference type="Proteomes" id="UP000676336"/>
    </source>
</evidence>
<name>A0A8S3AMK5_9BILA</name>
<dbReference type="EMBL" id="CAJOBI010149235">
    <property type="protein sequence ID" value="CAF4803758.1"/>
    <property type="molecule type" value="Genomic_DNA"/>
</dbReference>
<accession>A0A8S3AMK5</accession>
<dbReference type="Proteomes" id="UP000676336">
    <property type="component" value="Unassembled WGS sequence"/>
</dbReference>
<evidence type="ECO:0000256" key="1">
    <source>
        <dbReference type="ARBA" id="ARBA00022741"/>
    </source>
</evidence>
<reference evidence="3" key="1">
    <citation type="submission" date="2021-02" db="EMBL/GenBank/DDBJ databases">
        <authorList>
            <person name="Nowell W R."/>
        </authorList>
    </citation>
    <scope>NUCLEOTIDE SEQUENCE</scope>
</reference>
<dbReference type="PROSITE" id="PS51419">
    <property type="entry name" value="RAB"/>
    <property type="match status" value="1"/>
</dbReference>
<dbReference type="GO" id="GO:0003924">
    <property type="term" value="F:GTPase activity"/>
    <property type="evidence" value="ECO:0007669"/>
    <property type="project" value="InterPro"/>
</dbReference>
<dbReference type="GO" id="GO:0005525">
    <property type="term" value="F:GTP binding"/>
    <property type="evidence" value="ECO:0007669"/>
    <property type="project" value="UniProtKB-KW"/>
</dbReference>
<keyword evidence="2" id="KW-0342">GTP-binding</keyword>
<gene>
    <name evidence="3" type="ORF">SMN809_LOCUS44923</name>
    <name evidence="4" type="ORF">SMN809_LOCUS47289</name>
</gene>
<feature type="non-terminal residue" evidence="3">
    <location>
        <position position="1"/>
    </location>
</feature>
<keyword evidence="1" id="KW-0547">Nucleotide-binding</keyword>
<proteinExistence type="predicted"/>
<protein>
    <submittedName>
        <fullName evidence="3">Uncharacterized protein</fullName>
    </submittedName>
</protein>
<organism evidence="3 5">
    <name type="scientific">Rotaria magnacalcarata</name>
    <dbReference type="NCBI Taxonomy" id="392030"/>
    <lineage>
        <taxon>Eukaryota</taxon>
        <taxon>Metazoa</taxon>
        <taxon>Spiralia</taxon>
        <taxon>Gnathifera</taxon>
        <taxon>Rotifera</taxon>
        <taxon>Eurotatoria</taxon>
        <taxon>Bdelloidea</taxon>
        <taxon>Philodinida</taxon>
        <taxon>Philodinidae</taxon>
        <taxon>Rotaria</taxon>
    </lineage>
</organism>
<evidence type="ECO:0000256" key="2">
    <source>
        <dbReference type="ARBA" id="ARBA00023134"/>
    </source>
</evidence>
<dbReference type="InterPro" id="IPR050227">
    <property type="entry name" value="Rab"/>
</dbReference>
<dbReference type="EMBL" id="CAJOBI010136066">
    <property type="protein sequence ID" value="CAF4746124.1"/>
    <property type="molecule type" value="Genomic_DNA"/>
</dbReference>
<dbReference type="PANTHER" id="PTHR47977">
    <property type="entry name" value="RAS-RELATED PROTEIN RAB"/>
    <property type="match status" value="1"/>
</dbReference>
<evidence type="ECO:0000313" key="4">
    <source>
        <dbReference type="EMBL" id="CAF4803758.1"/>
    </source>
</evidence>
<dbReference type="InterPro" id="IPR027417">
    <property type="entry name" value="P-loop_NTPase"/>
</dbReference>